<sequence>MTNFELHATNLVDVVYGNERLRYDDPSENWFEASKIYRPSMAWDAPGVAPLLRSRVLQRIATRAGKRYTHLPFVALPEPRATSVMLEDAIERRFSADEYDPGAVPLDVVASLLLKSYGAVRRANGWRRPVPSGGALYPLDVYLIARNVEGIEPGVHHFDAFEKGLVRLGDVDYGAFMAALLREDELSGTAFSIVLSCSFWRSRFKYGPRAYRFALIEAGHVMQNMVLLATAHGLTSRPYGGFVDDELTEVMIDQNGVDEAPIYVLTAGSALPG</sequence>
<organism evidence="2 3">
    <name type="scientific">Clavibacter sepedonicus</name>
    <name type="common">Clavibacter michiganensis subsp. sepedonicus</name>
    <dbReference type="NCBI Taxonomy" id="31964"/>
    <lineage>
        <taxon>Bacteria</taxon>
        <taxon>Bacillati</taxon>
        <taxon>Actinomycetota</taxon>
        <taxon>Actinomycetes</taxon>
        <taxon>Micrococcales</taxon>
        <taxon>Microbacteriaceae</taxon>
        <taxon>Clavibacter</taxon>
    </lineage>
</organism>
<dbReference type="GeneID" id="29472046"/>
<dbReference type="eggNOG" id="COG0778">
    <property type="taxonomic scope" value="Bacteria"/>
</dbReference>
<dbReference type="InterPro" id="IPR000415">
    <property type="entry name" value="Nitroreductase-like"/>
</dbReference>
<reference evidence="2 3" key="1">
    <citation type="journal article" date="2008" name="J. Bacteriol.">
        <title>Genome of the actinomycete plant pathogen Clavibacter michiganensis subsp. sepedonicus suggests recent niche adaptation.</title>
        <authorList>
            <person name="Bentley S.D."/>
            <person name="Corton C."/>
            <person name="Brown S.E."/>
            <person name="Barron A."/>
            <person name="Clark L."/>
            <person name="Doggett J."/>
            <person name="Harris B."/>
            <person name="Ormond D."/>
            <person name="Quail M.A."/>
            <person name="May G."/>
            <person name="Francis D."/>
            <person name="Knudson D."/>
            <person name="Parkhill J."/>
            <person name="Ishimaru C.A."/>
        </authorList>
    </citation>
    <scope>NUCLEOTIDE SEQUENCE [LARGE SCALE GENOMIC DNA]</scope>
    <source>
        <strain evidence="3">ATCC 33113 / DSM 20744 / JCM 9667 / LMG 2889 / ICMP 2535 / C-1</strain>
    </source>
</reference>
<dbReference type="InterPro" id="IPR052544">
    <property type="entry name" value="Bacteriocin_Proc_Enz"/>
</dbReference>
<dbReference type="RefSeq" id="WP_012300185.1">
    <property type="nucleotide sequence ID" value="NC_010407.1"/>
</dbReference>
<gene>
    <name evidence="2" type="ordered locus">CMS2964</name>
</gene>
<dbReference type="Gene3D" id="3.40.109.10">
    <property type="entry name" value="NADH Oxidase"/>
    <property type="match status" value="1"/>
</dbReference>
<dbReference type="STRING" id="31964.CMS2964"/>
<dbReference type="AlphaFoldDB" id="B0RCU5"/>
<dbReference type="GO" id="GO:0016491">
    <property type="term" value="F:oxidoreductase activity"/>
    <property type="evidence" value="ECO:0007669"/>
    <property type="project" value="InterPro"/>
</dbReference>
<keyword evidence="3" id="KW-1185">Reference proteome</keyword>
<dbReference type="NCBIfam" id="TIGR03605">
    <property type="entry name" value="antibiot_sagB"/>
    <property type="match status" value="1"/>
</dbReference>
<dbReference type="PANTHER" id="PTHR43745:SF2">
    <property type="entry name" value="NITROREDUCTASE MJ1384-RELATED"/>
    <property type="match status" value="1"/>
</dbReference>
<feature type="domain" description="Nitroreductase" evidence="1">
    <location>
        <begin position="90"/>
        <end position="268"/>
    </location>
</feature>
<evidence type="ECO:0000313" key="3">
    <source>
        <dbReference type="Proteomes" id="UP000001318"/>
    </source>
</evidence>
<dbReference type="KEGG" id="cms:CMS2964"/>
<dbReference type="Pfam" id="PF00881">
    <property type="entry name" value="Nitroreductase"/>
    <property type="match status" value="1"/>
</dbReference>
<dbReference type="OrthoDB" id="3723182at2"/>
<dbReference type="CDD" id="cd02142">
    <property type="entry name" value="McbC_SagB-like_oxidoreductase"/>
    <property type="match status" value="1"/>
</dbReference>
<dbReference type="HOGENOM" id="CLU_059362_2_1_11"/>
<dbReference type="SUPFAM" id="SSF55469">
    <property type="entry name" value="FMN-dependent nitroreductase-like"/>
    <property type="match status" value="1"/>
</dbReference>
<dbReference type="EMBL" id="AM849034">
    <property type="protein sequence ID" value="CAQ03035.1"/>
    <property type="molecule type" value="Genomic_DNA"/>
</dbReference>
<proteinExistence type="predicted"/>
<dbReference type="InterPro" id="IPR029479">
    <property type="entry name" value="Nitroreductase"/>
</dbReference>
<accession>B0RCU5</accession>
<name>B0RCU5_CLASE</name>
<protein>
    <submittedName>
        <fullName evidence="2">Antibiotic processing protein</fullName>
    </submittedName>
</protein>
<dbReference type="Proteomes" id="UP000001318">
    <property type="component" value="Chromosome"/>
</dbReference>
<dbReference type="InterPro" id="IPR020051">
    <property type="entry name" value="SagB-type_dehydrogenase"/>
</dbReference>
<evidence type="ECO:0000259" key="1">
    <source>
        <dbReference type="Pfam" id="PF00881"/>
    </source>
</evidence>
<evidence type="ECO:0000313" key="2">
    <source>
        <dbReference type="EMBL" id="CAQ03035.1"/>
    </source>
</evidence>
<dbReference type="PANTHER" id="PTHR43745">
    <property type="entry name" value="NITROREDUCTASE MJ1384-RELATED"/>
    <property type="match status" value="1"/>
</dbReference>